<dbReference type="RefSeq" id="WP_171321651.1">
    <property type="nucleotide sequence ID" value="NZ_JABFBC010000001.1"/>
</dbReference>
<evidence type="ECO:0000256" key="3">
    <source>
        <dbReference type="PROSITE-ProRule" id="PRU01106"/>
    </source>
</evidence>
<evidence type="ECO:0000313" key="6">
    <source>
        <dbReference type="Proteomes" id="UP000572377"/>
    </source>
</evidence>
<dbReference type="InterPro" id="IPR006683">
    <property type="entry name" value="Thioestr_dom"/>
</dbReference>
<dbReference type="GO" id="GO:0006637">
    <property type="term" value="P:acyl-CoA metabolic process"/>
    <property type="evidence" value="ECO:0007669"/>
    <property type="project" value="TreeGrafter"/>
</dbReference>
<dbReference type="PROSITE" id="PS51770">
    <property type="entry name" value="HOTDOG_ACOT"/>
    <property type="match status" value="1"/>
</dbReference>
<organism evidence="5 6">
    <name type="scientific">Halovulum dunhuangense</name>
    <dbReference type="NCBI Taxonomy" id="1505036"/>
    <lineage>
        <taxon>Bacteria</taxon>
        <taxon>Pseudomonadati</taxon>
        <taxon>Pseudomonadota</taxon>
        <taxon>Alphaproteobacteria</taxon>
        <taxon>Rhodobacterales</taxon>
        <taxon>Paracoccaceae</taxon>
        <taxon>Halovulum</taxon>
    </lineage>
</organism>
<comment type="caution">
    <text evidence="5">The sequence shown here is derived from an EMBL/GenBank/DDBJ whole genome shotgun (WGS) entry which is preliminary data.</text>
</comment>
<dbReference type="InterPro" id="IPR040170">
    <property type="entry name" value="Cytosol_ACT"/>
</dbReference>
<dbReference type="Proteomes" id="UP000572377">
    <property type="component" value="Unassembled WGS sequence"/>
</dbReference>
<dbReference type="Pfam" id="PF03061">
    <property type="entry name" value="4HBT"/>
    <property type="match status" value="1"/>
</dbReference>
<dbReference type="GO" id="GO:0052816">
    <property type="term" value="F:long-chain fatty acyl-CoA hydrolase activity"/>
    <property type="evidence" value="ECO:0007669"/>
    <property type="project" value="TreeGrafter"/>
</dbReference>
<evidence type="ECO:0000259" key="4">
    <source>
        <dbReference type="PROSITE" id="PS51770"/>
    </source>
</evidence>
<evidence type="ECO:0000256" key="2">
    <source>
        <dbReference type="ARBA" id="ARBA00022801"/>
    </source>
</evidence>
<dbReference type="GO" id="GO:0009062">
    <property type="term" value="P:fatty acid catabolic process"/>
    <property type="evidence" value="ECO:0007669"/>
    <property type="project" value="TreeGrafter"/>
</dbReference>
<feature type="domain" description="HotDog ACOT-type" evidence="4">
    <location>
        <begin position="6"/>
        <end position="118"/>
    </location>
</feature>
<evidence type="ECO:0000313" key="5">
    <source>
        <dbReference type="EMBL" id="NNU79021.1"/>
    </source>
</evidence>
<dbReference type="InterPro" id="IPR033120">
    <property type="entry name" value="HOTDOG_ACOT"/>
</dbReference>
<sequence length="134" mass="14624">MPAIQPRGELTLQTIAMPADTNANGDIFGGWLMAQMDLGSSVLARSRARGRVATVAVEAMTFHQPVHVGDTVSIFAELKREGTTSMQIGVEVWVTRQPSAERLKMTEATFVFVAVDEQGRKRPLPQIRQTGVMA</sequence>
<reference evidence="5 6" key="1">
    <citation type="submission" date="2020-05" db="EMBL/GenBank/DDBJ databases">
        <title>Gimesia benthica sp. nov., a novel planctomycete isolated from a deep-sea water sample of the Northwest Indian Ocean.</title>
        <authorList>
            <person name="Wang J."/>
            <person name="Ruan C."/>
            <person name="Song L."/>
            <person name="Zhu Y."/>
            <person name="Li A."/>
            <person name="Zheng X."/>
            <person name="Wang L."/>
            <person name="Lu Z."/>
            <person name="Huang Y."/>
            <person name="Du W."/>
            <person name="Zhou Y."/>
            <person name="Huang L."/>
            <person name="Dai X."/>
        </authorList>
    </citation>
    <scope>NUCLEOTIDE SEQUENCE [LARGE SCALE GENOMIC DNA]</scope>
    <source>
        <strain evidence="5 6">YYQ-30</strain>
    </source>
</reference>
<dbReference type="EMBL" id="JABFBC010000001">
    <property type="protein sequence ID" value="NNU79021.1"/>
    <property type="molecule type" value="Genomic_DNA"/>
</dbReference>
<proteinExistence type="inferred from homology"/>
<dbReference type="AlphaFoldDB" id="A0A849KTZ0"/>
<dbReference type="PANTHER" id="PTHR11049:SF5">
    <property type="entry name" value="ACYL-COA THIOESTER HYDROLASE YCIA"/>
    <property type="match status" value="1"/>
</dbReference>
<dbReference type="Gene3D" id="3.10.129.10">
    <property type="entry name" value="Hotdog Thioesterase"/>
    <property type="match status" value="1"/>
</dbReference>
<evidence type="ECO:0000256" key="1">
    <source>
        <dbReference type="ARBA" id="ARBA00010458"/>
    </source>
</evidence>
<dbReference type="PANTHER" id="PTHR11049">
    <property type="entry name" value="ACYL COENZYME A THIOESTER HYDROLASE"/>
    <property type="match status" value="1"/>
</dbReference>
<protein>
    <submittedName>
        <fullName evidence="5">Acyl-CoA thioesterase</fullName>
    </submittedName>
</protein>
<dbReference type="SUPFAM" id="SSF54637">
    <property type="entry name" value="Thioesterase/thiol ester dehydrase-isomerase"/>
    <property type="match status" value="1"/>
</dbReference>
<dbReference type="CDD" id="cd03442">
    <property type="entry name" value="BFIT_BACH"/>
    <property type="match status" value="1"/>
</dbReference>
<keyword evidence="2 3" id="KW-0378">Hydrolase</keyword>
<keyword evidence="6" id="KW-1185">Reference proteome</keyword>
<dbReference type="InterPro" id="IPR029069">
    <property type="entry name" value="HotDog_dom_sf"/>
</dbReference>
<gene>
    <name evidence="5" type="ORF">HMH01_01095</name>
</gene>
<accession>A0A849KTZ0</accession>
<dbReference type="GO" id="GO:0005829">
    <property type="term" value="C:cytosol"/>
    <property type="evidence" value="ECO:0007669"/>
    <property type="project" value="TreeGrafter"/>
</dbReference>
<comment type="similarity">
    <text evidence="1">Belongs to the acyl coenzyme A hydrolase family.</text>
</comment>
<name>A0A849KTZ0_9RHOB</name>